<dbReference type="EMBL" id="BCMY01000018">
    <property type="protein sequence ID" value="GAQ45767.1"/>
    <property type="molecule type" value="Genomic_DNA"/>
</dbReference>
<evidence type="ECO:0000313" key="3">
    <source>
        <dbReference type="Proteomes" id="UP000068243"/>
    </source>
</evidence>
<dbReference type="OMA" id="IPRFTHR"/>
<dbReference type="VEuPathDB" id="FungiDB:ASPNIDRAFT2_1221599"/>
<dbReference type="InterPro" id="IPR029063">
    <property type="entry name" value="SAM-dependent_MTases_sf"/>
</dbReference>
<sequence>MDILLSSYLHDEKARTSIVEPNFQHRLALTQTWDIAQGSRVLDIGCGQGESSLVLALINGSHGQITAIDTAPPDYGGPYTVEQSQKHIQASTLGQRIQFLRTDTAGLLSQPTSTVKFDAAVLCHSLWYFPDRASIAQVFQLLADAKVRYLCLADPVPFPTQAAATGSREPNVRSALTPEELLDVAHETGWRKERSGYIQPDSQLWDGHWEVEFVCSELFRQWIHEEGLSNDEAMNFAIQELEQSIQELGVEGSTRWETMDVFWAVLELK</sequence>
<organism evidence="2 3">
    <name type="scientific">Aspergillus niger</name>
    <dbReference type="NCBI Taxonomy" id="5061"/>
    <lineage>
        <taxon>Eukaryota</taxon>
        <taxon>Fungi</taxon>
        <taxon>Dikarya</taxon>
        <taxon>Ascomycota</taxon>
        <taxon>Pezizomycotina</taxon>
        <taxon>Eurotiomycetes</taxon>
        <taxon>Eurotiomycetidae</taxon>
        <taxon>Eurotiales</taxon>
        <taxon>Aspergillaceae</taxon>
        <taxon>Aspergillus</taxon>
        <taxon>Aspergillus subgen. Circumdati</taxon>
    </lineage>
</organism>
<protein>
    <recommendedName>
        <fullName evidence="1">Methyltransferase domain-containing protein</fullName>
    </recommendedName>
</protein>
<dbReference type="InterPro" id="IPR025714">
    <property type="entry name" value="Methyltranfer_dom"/>
</dbReference>
<gene>
    <name evidence="2" type="ORF">ABL_08428</name>
</gene>
<dbReference type="Proteomes" id="UP000068243">
    <property type="component" value="Unassembled WGS sequence"/>
</dbReference>
<evidence type="ECO:0000313" key="2">
    <source>
        <dbReference type="EMBL" id="GAQ45767.1"/>
    </source>
</evidence>
<dbReference type="AlphaFoldDB" id="A0A100IR13"/>
<evidence type="ECO:0000259" key="1">
    <source>
        <dbReference type="Pfam" id="PF13847"/>
    </source>
</evidence>
<dbReference type="VEuPathDB" id="FungiDB:M747DRAFT_258571"/>
<comment type="caution">
    <text evidence="2">The sequence shown here is derived from an EMBL/GenBank/DDBJ whole genome shotgun (WGS) entry which is preliminary data.</text>
</comment>
<dbReference type="CDD" id="cd02440">
    <property type="entry name" value="AdoMet_MTases"/>
    <property type="match status" value="1"/>
</dbReference>
<proteinExistence type="predicted"/>
<dbReference type="OrthoDB" id="8300214at2759"/>
<dbReference type="VEuPathDB" id="FungiDB:ATCC64974_78500"/>
<accession>A0A100IR13</accession>
<dbReference type="Pfam" id="PF13847">
    <property type="entry name" value="Methyltransf_31"/>
    <property type="match status" value="1"/>
</dbReference>
<dbReference type="VEuPathDB" id="FungiDB:An04g02520"/>
<reference evidence="3" key="1">
    <citation type="journal article" date="2016" name="Genome Announc.">
        <title>Draft genome sequence of Aspergillus niger strain An76.</title>
        <authorList>
            <person name="Gong W."/>
            <person name="Cheng Z."/>
            <person name="Zhang H."/>
            <person name="Liu L."/>
            <person name="Gao P."/>
            <person name="Wang L."/>
        </authorList>
    </citation>
    <scope>NUCLEOTIDE SEQUENCE [LARGE SCALE GENOMIC DNA]</scope>
    <source>
        <strain evidence="3">An76</strain>
    </source>
</reference>
<dbReference type="Gene3D" id="3.40.50.150">
    <property type="entry name" value="Vaccinia Virus protein VP39"/>
    <property type="match status" value="1"/>
</dbReference>
<dbReference type="SUPFAM" id="SSF53335">
    <property type="entry name" value="S-adenosyl-L-methionine-dependent methyltransferases"/>
    <property type="match status" value="1"/>
</dbReference>
<feature type="domain" description="Methyltransferase" evidence="1">
    <location>
        <begin position="37"/>
        <end position="156"/>
    </location>
</feature>
<name>A0A100IR13_ASPNG</name>